<dbReference type="Pfam" id="PF23222">
    <property type="entry name" value="RRM_PARP14_1"/>
    <property type="match status" value="1"/>
</dbReference>
<accession>A0A674N4G9</accession>
<evidence type="ECO:0000313" key="12">
    <source>
        <dbReference type="Ensembl" id="ENSTRUP00000068481.1"/>
    </source>
</evidence>
<evidence type="ECO:0000256" key="1">
    <source>
        <dbReference type="ARBA" id="ARBA00004123"/>
    </source>
</evidence>
<dbReference type="GO" id="GO:0070212">
    <property type="term" value="P:protein poly-ADP-ribosylation"/>
    <property type="evidence" value="ECO:0007669"/>
    <property type="project" value="TreeGrafter"/>
</dbReference>
<dbReference type="PROSITE" id="PS50918">
    <property type="entry name" value="WWE"/>
    <property type="match status" value="1"/>
</dbReference>
<comment type="subcellular location">
    <subcellularLocation>
        <location evidence="1">Nucleus</location>
    </subcellularLocation>
</comment>
<dbReference type="InterPro" id="IPR052056">
    <property type="entry name" value="Mono-ARTD/PARP"/>
</dbReference>
<evidence type="ECO:0000256" key="4">
    <source>
        <dbReference type="ARBA" id="ARBA00023027"/>
    </source>
</evidence>
<reference evidence="12" key="2">
    <citation type="submission" date="2025-08" db="UniProtKB">
        <authorList>
            <consortium name="Ensembl"/>
        </authorList>
    </citation>
    <scope>IDENTIFICATION</scope>
</reference>
<dbReference type="SUPFAM" id="SSF117839">
    <property type="entry name" value="WWE domain"/>
    <property type="match status" value="1"/>
</dbReference>
<dbReference type="GO" id="GO:0005737">
    <property type="term" value="C:cytoplasm"/>
    <property type="evidence" value="ECO:0007669"/>
    <property type="project" value="TreeGrafter"/>
</dbReference>
<dbReference type="GO" id="GO:1990404">
    <property type="term" value="F:NAD+-protein mono-ADP-ribosyltransferase activity"/>
    <property type="evidence" value="ECO:0007669"/>
    <property type="project" value="TreeGrafter"/>
</dbReference>
<evidence type="ECO:0000313" key="13">
    <source>
        <dbReference type="Proteomes" id="UP000005226"/>
    </source>
</evidence>
<dbReference type="InterPro" id="IPR057044">
    <property type="entry name" value="PARP14_KH_1"/>
</dbReference>
<proteinExistence type="inferred from homology"/>
<feature type="domain" description="Macro" evidence="11">
    <location>
        <begin position="770"/>
        <end position="959"/>
    </location>
</feature>
<feature type="domain" description="PARP catalytic" evidence="10">
    <location>
        <begin position="1580"/>
        <end position="1776"/>
    </location>
</feature>
<dbReference type="SMART" id="SM00506">
    <property type="entry name" value="A1pp"/>
    <property type="match status" value="3"/>
</dbReference>
<dbReference type="Pfam" id="PF23245">
    <property type="entry name" value="RRM_PARP14_2"/>
    <property type="match status" value="1"/>
</dbReference>
<keyword evidence="5" id="KW-0539">Nucleus</keyword>
<organism evidence="12 13">
    <name type="scientific">Takifugu rubripes</name>
    <name type="common">Japanese pufferfish</name>
    <name type="synonym">Fugu rubripes</name>
    <dbReference type="NCBI Taxonomy" id="31033"/>
    <lineage>
        <taxon>Eukaryota</taxon>
        <taxon>Metazoa</taxon>
        <taxon>Chordata</taxon>
        <taxon>Craniata</taxon>
        <taxon>Vertebrata</taxon>
        <taxon>Euteleostomi</taxon>
        <taxon>Actinopterygii</taxon>
        <taxon>Neopterygii</taxon>
        <taxon>Teleostei</taxon>
        <taxon>Neoteleostei</taxon>
        <taxon>Acanthomorphata</taxon>
        <taxon>Eupercaria</taxon>
        <taxon>Tetraodontiformes</taxon>
        <taxon>Tetradontoidea</taxon>
        <taxon>Tetraodontidae</taxon>
        <taxon>Takifugu</taxon>
    </lineage>
</organism>
<gene>
    <name evidence="12" type="primary">parp14rs1</name>
</gene>
<dbReference type="PROSITE" id="PS51154">
    <property type="entry name" value="MACRO"/>
    <property type="match status" value="3"/>
</dbReference>
<feature type="region of interest" description="Disordered" evidence="8">
    <location>
        <begin position="108"/>
        <end position="131"/>
    </location>
</feature>
<dbReference type="InterPro" id="IPR037197">
    <property type="entry name" value="WWE_dom_sf"/>
</dbReference>
<dbReference type="Pfam" id="PF23254">
    <property type="entry name" value="KH_PARP14_8"/>
    <property type="match status" value="1"/>
</dbReference>
<dbReference type="Gene3D" id="3.90.228.10">
    <property type="match status" value="1"/>
</dbReference>
<dbReference type="InterPro" id="IPR057048">
    <property type="entry name" value="PARP14_KH_6"/>
</dbReference>
<feature type="domain" description="Macro" evidence="11">
    <location>
        <begin position="1190"/>
        <end position="1364"/>
    </location>
</feature>
<dbReference type="GO" id="GO:0003950">
    <property type="term" value="F:NAD+ poly-ADP-ribosyltransferase activity"/>
    <property type="evidence" value="ECO:0007669"/>
    <property type="project" value="UniProtKB-UniRule"/>
</dbReference>
<reference evidence="12" key="3">
    <citation type="submission" date="2025-09" db="UniProtKB">
        <authorList>
            <consortium name="Ensembl"/>
        </authorList>
    </citation>
    <scope>IDENTIFICATION</scope>
</reference>
<dbReference type="SUPFAM" id="SSF56399">
    <property type="entry name" value="ADP-ribosylation"/>
    <property type="match status" value="1"/>
</dbReference>
<dbReference type="InterPro" id="IPR054596">
    <property type="entry name" value="PARP14_WWE"/>
</dbReference>
<comment type="similarity">
    <text evidence="6">Belongs to the ARTD/PARP family.</text>
</comment>
<dbReference type="InterPro" id="IPR012317">
    <property type="entry name" value="Poly(ADP-ribose)pol_cat_dom"/>
</dbReference>
<dbReference type="Proteomes" id="UP000005226">
    <property type="component" value="Chromosome 1"/>
</dbReference>
<dbReference type="SUPFAM" id="SSF52949">
    <property type="entry name" value="Macro domain-like"/>
    <property type="match status" value="3"/>
</dbReference>
<dbReference type="GO" id="GO:0010629">
    <property type="term" value="P:negative regulation of gene expression"/>
    <property type="evidence" value="ECO:0007669"/>
    <property type="project" value="TreeGrafter"/>
</dbReference>
<dbReference type="GO" id="GO:0005634">
    <property type="term" value="C:nucleus"/>
    <property type="evidence" value="ECO:0007669"/>
    <property type="project" value="UniProtKB-SubCell"/>
</dbReference>
<evidence type="ECO:0000256" key="8">
    <source>
        <dbReference type="SAM" id="MobiDB-lite"/>
    </source>
</evidence>
<dbReference type="Pfam" id="PF23084">
    <property type="entry name" value="KH_PARP14_1"/>
    <property type="match status" value="1"/>
</dbReference>
<evidence type="ECO:0000256" key="6">
    <source>
        <dbReference type="ARBA" id="ARBA00024347"/>
    </source>
</evidence>
<feature type="compositionally biased region" description="Low complexity" evidence="8">
    <location>
        <begin position="968"/>
        <end position="982"/>
    </location>
</feature>
<evidence type="ECO:0000256" key="5">
    <source>
        <dbReference type="ARBA" id="ARBA00023242"/>
    </source>
</evidence>
<dbReference type="Pfam" id="PF23252">
    <property type="entry name" value="KH_PARP14_5"/>
    <property type="match status" value="1"/>
</dbReference>
<dbReference type="InterPro" id="IPR057049">
    <property type="entry name" value="PARP14_KH_8"/>
</dbReference>
<feature type="domain" description="WWE" evidence="9">
    <location>
        <begin position="1501"/>
        <end position="1575"/>
    </location>
</feature>
<keyword evidence="4 7" id="KW-0520">NAD</keyword>
<dbReference type="GO" id="GO:0003714">
    <property type="term" value="F:transcription corepressor activity"/>
    <property type="evidence" value="ECO:0007669"/>
    <property type="project" value="TreeGrafter"/>
</dbReference>
<dbReference type="InterPro" id="IPR043472">
    <property type="entry name" value="Macro_dom-like"/>
</dbReference>
<evidence type="ECO:0000259" key="9">
    <source>
        <dbReference type="PROSITE" id="PS50918"/>
    </source>
</evidence>
<dbReference type="InterPro" id="IPR012677">
    <property type="entry name" value="Nucleotide-bd_a/b_plait_sf"/>
</dbReference>
<dbReference type="PANTHER" id="PTHR14453:SF89">
    <property type="entry name" value="PROTEIN MONO-ADP-RIBOSYLTRANSFERASE PARP14"/>
    <property type="match status" value="1"/>
</dbReference>
<dbReference type="PROSITE" id="PS51059">
    <property type="entry name" value="PARP_CATALYTIC"/>
    <property type="match status" value="1"/>
</dbReference>
<keyword evidence="2 7" id="KW-0328">Glycosyltransferase</keyword>
<dbReference type="GeneTree" id="ENSGT00940000154311"/>
<dbReference type="CDD" id="cd02903">
    <property type="entry name" value="Macro_BAL-like"/>
    <property type="match status" value="1"/>
</dbReference>
<evidence type="ECO:0000256" key="3">
    <source>
        <dbReference type="ARBA" id="ARBA00022679"/>
    </source>
</evidence>
<evidence type="ECO:0000259" key="10">
    <source>
        <dbReference type="PROSITE" id="PS51059"/>
    </source>
</evidence>
<dbReference type="PANTHER" id="PTHR14453">
    <property type="entry name" value="PARP/ZINC FINGER CCCH TYPE DOMAIN CONTAINING PROTEIN"/>
    <property type="match status" value="1"/>
</dbReference>
<dbReference type="CDD" id="cd01439">
    <property type="entry name" value="TCCD_inducible_PARP_like"/>
    <property type="match status" value="1"/>
</dbReference>
<name>A0A674N4G9_TAKRU</name>
<feature type="compositionally biased region" description="Polar residues" evidence="8">
    <location>
        <begin position="983"/>
        <end position="994"/>
    </location>
</feature>
<dbReference type="InterPro" id="IPR057047">
    <property type="entry name" value="PARP14_KH_5"/>
</dbReference>
<dbReference type="Gene3D" id="3.40.220.10">
    <property type="entry name" value="Leucine Aminopeptidase, subunit E, domain 1"/>
    <property type="match status" value="3"/>
</dbReference>
<reference evidence="12 13" key="1">
    <citation type="journal article" date="2011" name="Genome Biol. Evol.">
        <title>Integration of the genetic map and genome assembly of fugu facilitates insights into distinct features of genome evolution in teleosts and mammals.</title>
        <authorList>
            <person name="Kai W."/>
            <person name="Kikuchi K."/>
            <person name="Tohari S."/>
            <person name="Chew A.K."/>
            <person name="Tay A."/>
            <person name="Fujiwara A."/>
            <person name="Hosoya S."/>
            <person name="Suetake H."/>
            <person name="Naruse K."/>
            <person name="Brenner S."/>
            <person name="Suzuki Y."/>
            <person name="Venkatesh B."/>
        </authorList>
    </citation>
    <scope>NUCLEOTIDE SEQUENCE [LARGE SCALE GENOMIC DNA]</scope>
</reference>
<dbReference type="InterPro" id="IPR002589">
    <property type="entry name" value="Macro_dom"/>
</dbReference>
<dbReference type="Pfam" id="PF00644">
    <property type="entry name" value="PARP"/>
    <property type="match status" value="1"/>
</dbReference>
<dbReference type="EC" id="2.4.2.-" evidence="7"/>
<dbReference type="FunCoup" id="A0A674N4G9">
    <property type="interactions" value="190"/>
</dbReference>
<dbReference type="Pfam" id="PF23248">
    <property type="entry name" value="KH_PARP14_2"/>
    <property type="match status" value="1"/>
</dbReference>
<dbReference type="Gene3D" id="3.30.70.330">
    <property type="match status" value="2"/>
</dbReference>
<dbReference type="Pfam" id="PF23249">
    <property type="entry name" value="KH_PARP14_3"/>
    <property type="match status" value="1"/>
</dbReference>
<dbReference type="Pfam" id="PF23253">
    <property type="entry name" value="KH_PARP14_6"/>
    <property type="match status" value="1"/>
</dbReference>
<dbReference type="Pfam" id="PF23085">
    <property type="entry name" value="RRM_PARP14_3"/>
    <property type="match status" value="1"/>
</dbReference>
<dbReference type="Pfam" id="PF22005">
    <property type="entry name" value="WWE_1"/>
    <property type="match status" value="1"/>
</dbReference>
<evidence type="ECO:0000256" key="2">
    <source>
        <dbReference type="ARBA" id="ARBA00022676"/>
    </source>
</evidence>
<dbReference type="Pfam" id="PF23251">
    <property type="entry name" value="KH_PARP14_4"/>
    <property type="match status" value="1"/>
</dbReference>
<dbReference type="InterPro" id="IPR057043">
    <property type="entry name" value="PARP14_KH_2"/>
</dbReference>
<dbReference type="Gene3D" id="3.30.720.50">
    <property type="match status" value="1"/>
</dbReference>
<dbReference type="InterPro" id="IPR057051">
    <property type="entry name" value="PARP14_RPM_1"/>
</dbReference>
<dbReference type="InterPro" id="IPR057045">
    <property type="entry name" value="PARP14_KH_3"/>
</dbReference>
<feature type="domain" description="Macro" evidence="11">
    <location>
        <begin position="992"/>
        <end position="1175"/>
    </location>
</feature>
<sequence length="1776" mass="195167">MEVSHDLLVELEENNICRLKNKLLRYFQSKKSNGGECEVDYKEGDRTAVLRFRREQDQKGVLEKGSHEITVDKCVLKMTVRLLTNEATVQATSSHTVAVKSDIGDNQAKREECVPAPEGQAHAGGGNDETAAEAACPTSALLANVPENNQNFLKLLVHNILKDGDSKNPVFSFEFLPDMTSAVVTFQSGKEASDFVTRCPQNARFIKMGLLVQLLEVTHQVLVEGAENIGKEFLALYFENAGGEVESVVVDEVDQSAIITFKEQKAAQNILKKKHTIDEKEIQVFAFHKSLGTALYGQEKPRLTLPKAINKAIDCAVWTYINSNQGAAESIHSALKEHFCIVNLDRATVCLSPAPTLKQHKNAKAIINQWGENVEATFVQSVSKFRCLNLSPESEAWEESTEVIRQMLLKEDVAVVSDKAKGVISVAGPVDVVEGVEQSLYEATNKIRKRVQRQKLSKTETVKMPPALLNILFQGGVKEELLSVYPELEISNRNDSPDLIVTGLMEEIVEVQKLIFNRMSELKYQKLDMDPFVLELLKEEQEEKLTDMFLRSHGINAALKISGNTLQLVAVTDGALVDAEDHLGKLLMSQYVDVEDSNVLKTPEWDEYVRQAENANNKLASRIRIRIKDQQVVVSGHKAVVINVSRELEDFLKQNAHVEEMVAIKPDIILKHIKAFDKSHMEKLQDKVALSYKYEAICLSGSRADVLKSKSLVEKLVSSLIFETYVVSVPGAKKLFQNLDSMNLLFNATGCLVELVDGTSGQGKPTNVPKALCQLQTVDGTEIFVCKADICSYPVHAVVSYANPDFRFTSGLQRALLKAAGPQLQEDCDRLIHLKGRLKPGDNVITAAGGQLCCRNIIHAVAPKLDGGQIIFVKRVAQLKKAIKGSLELAEKKGCVSVALPALSITSGFLLKLSVDPIITAVREYFDERHNNVVLKRVHFVDTCDENVAKMAAAVREQFKDHCAPQASSSSPNLPSTTTSTSAGNQTPSNPNCLGQVQTKEGLNITLVVGNIEDATTDVTVNSVFNDLDLNRGALSRALLHAAGLQLQDFLKAQNSSGTLGEIIVTEGCQLKSMFVYHAVTPASYNAQAVQALGGIFRDCLKKAEDSGMTSISFPSIGTGGLGFPKDLAAQMLYDEILKFSSKRQTKRLAEVTIILYSGDTETQQVFTAELKKKFSKDTGSGHFSKIVSSSGMYETKIGSVTIQAVTGDITKETTDVIVNSSNNTFSLKTGVSKAILKAAGQAVEDECQKLAASPNAGIIMTQPGNLQCKKIVHVTGQNKAFLISKVVKSALQMCVANSYTSVSFPAIGTGQGNIKATEVADAMFDAVIDELRQNSSTTLNTVRIVVFKPPMLNDFYTSMQQREASATKSASWLSKIKAFFTSSADKPQKEGGFIKSVEVEPVCFHICGKSQAAVDSAKKKINDLISKERSTNTIANKDIRSLSQADHQRLTDIQTTLNVKIMDESQKGTPSLTIEGLGYDVLKATNEILEMLGKAREREDLKVKMKLAESMAAWQYQQGNGFQNFDSTANYELEEALVNNVSSVDITIQGQLYTVQMPSGPATDKQGNSLQIRRTDKDEDIPNHWDVMPDNTSCHSVTLAAGSEEYKQVERKFQATCGQTIISIERIQNPLVWKTLQIKKRNMEQKNGHQNNERILFHGTSEETIATINANGFNRSYAGKNAALYGNGTYFAVSAQYSADDLYSTPNQNGDKHMYLCRVLTGDHTLGQQGMVAPLQKTSNSVELFDSAVDNQANPHIFVIFSDNQAYPEYLIKFK</sequence>
<evidence type="ECO:0000259" key="11">
    <source>
        <dbReference type="PROSITE" id="PS51154"/>
    </source>
</evidence>
<dbReference type="FunFam" id="3.90.228.10:FF:000008">
    <property type="entry name" value="Poly [ADP-ribose] polymerase"/>
    <property type="match status" value="1"/>
</dbReference>
<dbReference type="Ensembl" id="ENSTRUT00000084961.1">
    <property type="protein sequence ID" value="ENSTRUP00000068481.1"/>
    <property type="gene ID" value="ENSTRUG00000004579.3"/>
</dbReference>
<dbReference type="InterPro" id="IPR057050">
    <property type="entry name" value="RRM_PARP14_2"/>
</dbReference>
<dbReference type="Pfam" id="PF01661">
    <property type="entry name" value="Macro"/>
    <property type="match status" value="3"/>
</dbReference>
<feature type="region of interest" description="Disordered" evidence="8">
    <location>
        <begin position="964"/>
        <end position="994"/>
    </location>
</feature>
<dbReference type="InterPro" id="IPR057046">
    <property type="entry name" value="PARP14_KH_4"/>
</dbReference>
<keyword evidence="13" id="KW-1185">Reference proteome</keyword>
<dbReference type="InParanoid" id="A0A674N4G9"/>
<dbReference type="InterPro" id="IPR004170">
    <property type="entry name" value="WWE_dom"/>
</dbReference>
<evidence type="ECO:0000256" key="7">
    <source>
        <dbReference type="RuleBase" id="RU362114"/>
    </source>
</evidence>
<protein>
    <recommendedName>
        <fullName evidence="7">Poly [ADP-ribose] polymerase</fullName>
        <shortName evidence="7">PARP</shortName>
        <ecNumber evidence="7">2.4.2.-</ecNumber>
    </recommendedName>
</protein>
<keyword evidence="3 7" id="KW-0808">Transferase</keyword>